<evidence type="ECO:0000259" key="2">
    <source>
        <dbReference type="Pfam" id="PF20539"/>
    </source>
</evidence>
<dbReference type="AlphaFoldDB" id="A0AAT9LD36"/>
<feature type="transmembrane region" description="Helical" evidence="1">
    <location>
        <begin position="228"/>
        <end position="247"/>
    </location>
</feature>
<dbReference type="InterPro" id="IPR046642">
    <property type="entry name" value="DUF6754"/>
</dbReference>
<name>A0AAT9LD36_9FIRM</name>
<feature type="domain" description="DUF6754" evidence="2">
    <location>
        <begin position="10"/>
        <end position="253"/>
    </location>
</feature>
<proteinExistence type="predicted"/>
<keyword evidence="1" id="KW-0472">Membrane</keyword>
<accession>A0AAT9LD36</accession>
<gene>
    <name evidence="3" type="ORF">IMF26_02520</name>
</gene>
<reference evidence="3" key="1">
    <citation type="submission" date="2020-10" db="EMBL/GenBank/DDBJ databases">
        <authorList>
            <person name="Kadnikov V."/>
            <person name="Beletsky A.V."/>
            <person name="Mardanov A.V."/>
            <person name="Karnachuk O.V."/>
            <person name="Ravin N.V."/>
        </authorList>
    </citation>
    <scope>NUCLEOTIDE SEQUENCE</scope>
    <source>
        <strain evidence="3">Bu02</strain>
    </source>
</reference>
<feature type="transmembrane region" description="Helical" evidence="1">
    <location>
        <begin position="6"/>
        <end position="26"/>
    </location>
</feature>
<evidence type="ECO:0000256" key="1">
    <source>
        <dbReference type="SAM" id="Phobius"/>
    </source>
</evidence>
<reference evidence="3" key="2">
    <citation type="journal article" date="2023" name="Biology">
        <title>Prokaryotic Life Associated with Coal-Fire Gas Vents Revealed by Metagenomics.</title>
        <authorList>
            <person name="Kadnikov V.V."/>
            <person name="Mardanov A.V."/>
            <person name="Beletsky A.V."/>
            <person name="Karnachuk O.V."/>
            <person name="Ravin N.V."/>
        </authorList>
    </citation>
    <scope>NUCLEOTIDE SEQUENCE</scope>
    <source>
        <strain evidence="3">Bu02</strain>
    </source>
</reference>
<dbReference type="Pfam" id="PF20539">
    <property type="entry name" value="DUF6754"/>
    <property type="match status" value="1"/>
</dbReference>
<sequence>MKIVSGYVAAFWLELVFLVTLLVVIARARKGLKIPEVYKVAGLDHLDEAIGRATEMGRPVHFSPGIGYLDNAQTLAAFAILSYAAKACARYDTPIIVTNRYSVIYPITEGIVRQAYLEVGKPESFVPDNVRFIAEDQFAYASGVTGIMNRERPAANLLIGAFWAESLIFAEVGNSVGSIQISGTANTAQIPFFVAACDYCLIGEELFAASAYLSKDPVLMGNLIAEDWGKMVMIAFILIGAILQTFGNSSFTKLLAK</sequence>
<dbReference type="EMBL" id="CP062796">
    <property type="protein sequence ID" value="QUL98965.1"/>
    <property type="molecule type" value="Genomic_DNA"/>
</dbReference>
<keyword evidence="1" id="KW-0812">Transmembrane</keyword>
<keyword evidence="1" id="KW-1133">Transmembrane helix</keyword>
<dbReference type="KEGG" id="fcz:IMF26_02520"/>
<evidence type="ECO:0000313" key="3">
    <source>
        <dbReference type="EMBL" id="QUL98965.1"/>
    </source>
</evidence>
<protein>
    <recommendedName>
        <fullName evidence="2">DUF6754 domain-containing protein</fullName>
    </recommendedName>
</protein>
<organism evidence="3">
    <name type="scientific">Candidatus Fermentithermobacillus carboniphilus</name>
    <dbReference type="NCBI Taxonomy" id="3085328"/>
    <lineage>
        <taxon>Bacteria</taxon>
        <taxon>Bacillati</taxon>
        <taxon>Bacillota</taxon>
        <taxon>Candidatus Fermentithermobacillia</taxon>
        <taxon>Candidatus Fermentithermobacillales</taxon>
        <taxon>Candidatus Fermentithermobacillaceae</taxon>
        <taxon>Candidatus Fermentithermobacillus</taxon>
    </lineage>
</organism>